<protein>
    <submittedName>
        <fullName evidence="1">Uncharacterized protein</fullName>
    </submittedName>
</protein>
<evidence type="ECO:0000313" key="1">
    <source>
        <dbReference type="EMBL" id="EFA83099.1"/>
    </source>
</evidence>
<proteinExistence type="predicted"/>
<sequence length="80" mass="9257">MNELSKYLTVNSIHQNFNTFEDSIVVILDMMDVGFKSSVTETSSHTIFLYLKMILFEMNKRSSSNILIFISSNEHFNSLI</sequence>
<reference evidence="1 2" key="1">
    <citation type="journal article" date="2011" name="Genome Res.">
        <title>Phylogeny-wide analysis of social amoeba genomes highlights ancient origins for complex intercellular communication.</title>
        <authorList>
            <person name="Heidel A.J."/>
            <person name="Lawal H.M."/>
            <person name="Felder M."/>
            <person name="Schilde C."/>
            <person name="Helps N.R."/>
            <person name="Tunggal B."/>
            <person name="Rivero F."/>
            <person name="John U."/>
            <person name="Schleicher M."/>
            <person name="Eichinger L."/>
            <person name="Platzer M."/>
            <person name="Noegel A.A."/>
            <person name="Schaap P."/>
            <person name="Gloeckner G."/>
        </authorList>
    </citation>
    <scope>NUCLEOTIDE SEQUENCE [LARGE SCALE GENOMIC DNA]</scope>
    <source>
        <strain evidence="2">ATCC 26659 / Pp 5 / PN500</strain>
    </source>
</reference>
<comment type="caution">
    <text evidence="1">The sequence shown here is derived from an EMBL/GenBank/DDBJ whole genome shotgun (WGS) entry which is preliminary data.</text>
</comment>
<accession>D3B5F1</accession>
<name>D3B5F1_HETP5</name>
<dbReference type="GeneID" id="31359376"/>
<organism evidence="1 2">
    <name type="scientific">Heterostelium pallidum (strain ATCC 26659 / Pp 5 / PN500)</name>
    <name type="common">Cellular slime mold</name>
    <name type="synonym">Polysphondylium pallidum</name>
    <dbReference type="NCBI Taxonomy" id="670386"/>
    <lineage>
        <taxon>Eukaryota</taxon>
        <taxon>Amoebozoa</taxon>
        <taxon>Evosea</taxon>
        <taxon>Eumycetozoa</taxon>
        <taxon>Dictyostelia</taxon>
        <taxon>Acytosteliales</taxon>
        <taxon>Acytosteliaceae</taxon>
        <taxon>Heterostelium</taxon>
    </lineage>
</organism>
<keyword evidence="2" id="KW-1185">Reference proteome</keyword>
<dbReference type="RefSeq" id="XP_020435216.1">
    <property type="nucleotide sequence ID" value="XM_020574802.1"/>
</dbReference>
<dbReference type="AlphaFoldDB" id="D3B5F1"/>
<dbReference type="EMBL" id="ADBJ01000017">
    <property type="protein sequence ID" value="EFA83099.1"/>
    <property type="molecule type" value="Genomic_DNA"/>
</dbReference>
<dbReference type="Proteomes" id="UP000001396">
    <property type="component" value="Unassembled WGS sequence"/>
</dbReference>
<gene>
    <name evidence="1" type="ORF">PPL_03889</name>
</gene>
<dbReference type="InParanoid" id="D3B5F1"/>
<evidence type="ECO:0000313" key="2">
    <source>
        <dbReference type="Proteomes" id="UP000001396"/>
    </source>
</evidence>